<protein>
    <submittedName>
        <fullName evidence="2">Uncharacterized protein</fullName>
    </submittedName>
</protein>
<dbReference type="AlphaFoldDB" id="A0AAE0FDF9"/>
<gene>
    <name evidence="2" type="ORF">CYMTET_33277</name>
</gene>
<keyword evidence="3" id="KW-1185">Reference proteome</keyword>
<feature type="compositionally biased region" description="Polar residues" evidence="1">
    <location>
        <begin position="61"/>
        <end position="77"/>
    </location>
</feature>
<dbReference type="EMBL" id="LGRX02020279">
    <property type="protein sequence ID" value="KAK3257648.1"/>
    <property type="molecule type" value="Genomic_DNA"/>
</dbReference>
<comment type="caution">
    <text evidence="2">The sequence shown here is derived from an EMBL/GenBank/DDBJ whole genome shotgun (WGS) entry which is preliminary data.</text>
</comment>
<evidence type="ECO:0000256" key="1">
    <source>
        <dbReference type="SAM" id="MobiDB-lite"/>
    </source>
</evidence>
<organism evidence="2 3">
    <name type="scientific">Cymbomonas tetramitiformis</name>
    <dbReference type="NCBI Taxonomy" id="36881"/>
    <lineage>
        <taxon>Eukaryota</taxon>
        <taxon>Viridiplantae</taxon>
        <taxon>Chlorophyta</taxon>
        <taxon>Pyramimonadophyceae</taxon>
        <taxon>Pyramimonadales</taxon>
        <taxon>Pyramimonadaceae</taxon>
        <taxon>Cymbomonas</taxon>
    </lineage>
</organism>
<feature type="region of interest" description="Disordered" evidence="1">
    <location>
        <begin position="57"/>
        <end position="77"/>
    </location>
</feature>
<reference evidence="2 3" key="1">
    <citation type="journal article" date="2015" name="Genome Biol. Evol.">
        <title>Comparative Genomics of a Bacterivorous Green Alga Reveals Evolutionary Causalities and Consequences of Phago-Mixotrophic Mode of Nutrition.</title>
        <authorList>
            <person name="Burns J.A."/>
            <person name="Paasch A."/>
            <person name="Narechania A."/>
            <person name="Kim E."/>
        </authorList>
    </citation>
    <scope>NUCLEOTIDE SEQUENCE [LARGE SCALE GENOMIC DNA]</scope>
    <source>
        <strain evidence="2 3">PLY_AMNH</strain>
    </source>
</reference>
<feature type="compositionally biased region" description="Polar residues" evidence="1">
    <location>
        <begin position="187"/>
        <end position="197"/>
    </location>
</feature>
<name>A0AAE0FDF9_9CHLO</name>
<feature type="compositionally biased region" description="Polar residues" evidence="1">
    <location>
        <begin position="26"/>
        <end position="39"/>
    </location>
</feature>
<feature type="region of interest" description="Disordered" evidence="1">
    <location>
        <begin position="1"/>
        <end position="39"/>
    </location>
</feature>
<evidence type="ECO:0000313" key="2">
    <source>
        <dbReference type="EMBL" id="KAK3257648.1"/>
    </source>
</evidence>
<accession>A0AAE0FDF9</accession>
<feature type="region of interest" description="Disordered" evidence="1">
    <location>
        <begin position="184"/>
        <end position="209"/>
    </location>
</feature>
<sequence length="244" mass="26817">MVFLTEAESDPSTRNRNTEQEQTTEASTSKPNQRPNSANVPAFLLRTWQDTRLAVVKTPRSEQQPSAQASSVMVNTSVDKAKEGVEVDRTKKFTLQKDAPPPDRTTYTLEISAGGVLLDKNPKRRFSQTYAPSDLPESLRPATLKCTLEEFIAGEDEADVVVTVKLVWGEATLQQCQMMAREHTGQLGPTSSLSQPSVRPPSVPLLQGATSIPQLHPAPAPQILQAICTLLLERKKAFNHVFSL</sequence>
<dbReference type="Proteomes" id="UP001190700">
    <property type="component" value="Unassembled WGS sequence"/>
</dbReference>
<evidence type="ECO:0000313" key="3">
    <source>
        <dbReference type="Proteomes" id="UP001190700"/>
    </source>
</evidence>
<proteinExistence type="predicted"/>